<dbReference type="InterPro" id="IPR003730">
    <property type="entry name" value="Cu_polyphenol_OxRdtase"/>
</dbReference>
<evidence type="ECO:0000256" key="4">
    <source>
        <dbReference type="ARBA" id="ARBA00022723"/>
    </source>
</evidence>
<comment type="caution">
    <text evidence="11">The sequence shown here is derived from an EMBL/GenBank/DDBJ whole genome shotgun (WGS) entry which is preliminary data.</text>
</comment>
<dbReference type="Pfam" id="PF02578">
    <property type="entry name" value="Cu-oxidase_4"/>
    <property type="match status" value="1"/>
</dbReference>
<dbReference type="OrthoDB" id="4279at2"/>
<evidence type="ECO:0000256" key="5">
    <source>
        <dbReference type="ARBA" id="ARBA00022801"/>
    </source>
</evidence>
<comment type="similarity">
    <text evidence="2 10">Belongs to the purine nucleoside phosphorylase YfiH/LACC1 family.</text>
</comment>
<evidence type="ECO:0000256" key="3">
    <source>
        <dbReference type="ARBA" id="ARBA00022679"/>
    </source>
</evidence>
<dbReference type="NCBIfam" id="TIGR00726">
    <property type="entry name" value="peptidoglycan editing factor PgeF"/>
    <property type="match status" value="1"/>
</dbReference>
<dbReference type="GO" id="GO:0005507">
    <property type="term" value="F:copper ion binding"/>
    <property type="evidence" value="ECO:0007669"/>
    <property type="project" value="TreeGrafter"/>
</dbReference>
<evidence type="ECO:0000256" key="7">
    <source>
        <dbReference type="ARBA" id="ARBA00047989"/>
    </source>
</evidence>
<keyword evidence="3" id="KW-0808">Transferase</keyword>
<dbReference type="SUPFAM" id="SSF64438">
    <property type="entry name" value="CNF1/YfiH-like putative cysteine hydrolases"/>
    <property type="match status" value="1"/>
</dbReference>
<reference evidence="11 12" key="1">
    <citation type="submission" date="2012-12" db="EMBL/GenBank/DDBJ databases">
        <title>Genome Assembly of Photobacterium sp. AK15.</title>
        <authorList>
            <person name="Khatri I."/>
            <person name="Vaidya B."/>
            <person name="Srinivas T.N.R."/>
            <person name="Subramanian S."/>
            <person name="Pinnaka A."/>
        </authorList>
    </citation>
    <scope>NUCLEOTIDE SEQUENCE [LARGE SCALE GENOMIC DNA]</scope>
    <source>
        <strain evidence="11 12">AK15</strain>
    </source>
</reference>
<dbReference type="InterPro" id="IPR011324">
    <property type="entry name" value="Cytotoxic_necrot_fac-like_cat"/>
</dbReference>
<protein>
    <recommendedName>
        <fullName evidence="10">Purine nucleoside phosphorylase</fullName>
    </recommendedName>
</protein>
<dbReference type="PANTHER" id="PTHR30616:SF2">
    <property type="entry name" value="PURINE NUCLEOSIDE PHOSPHORYLASE LACC1"/>
    <property type="match status" value="1"/>
</dbReference>
<evidence type="ECO:0000256" key="1">
    <source>
        <dbReference type="ARBA" id="ARBA00000553"/>
    </source>
</evidence>
<evidence type="ECO:0000256" key="8">
    <source>
        <dbReference type="ARBA" id="ARBA00048968"/>
    </source>
</evidence>
<dbReference type="GO" id="GO:0017061">
    <property type="term" value="F:S-methyl-5-thioadenosine phosphorylase activity"/>
    <property type="evidence" value="ECO:0007669"/>
    <property type="project" value="UniProtKB-EC"/>
</dbReference>
<evidence type="ECO:0000256" key="10">
    <source>
        <dbReference type="RuleBase" id="RU361274"/>
    </source>
</evidence>
<gene>
    <name evidence="11" type="ORF">C942_01203</name>
</gene>
<keyword evidence="4" id="KW-0479">Metal-binding</keyword>
<evidence type="ECO:0000256" key="2">
    <source>
        <dbReference type="ARBA" id="ARBA00007353"/>
    </source>
</evidence>
<dbReference type="CDD" id="cd16833">
    <property type="entry name" value="YfiH"/>
    <property type="match status" value="1"/>
</dbReference>
<dbReference type="PATRIC" id="fig|1056511.3.peg.2696"/>
<sequence>MLIIPDWPVAEHVKAFSTTRQGGVSQPPYQAMNLGMHVGDDAELVQQNRTLLQQQIGLATAPVWLNQIHSNRVVRLLSPLSEVPDADGSYTQNTNLACVVMTADCLPVLLCDKAGTQVAAVHAGWRGLADGVIEAALAKFTVPADRIIAWLGPAIGPSAFEVGSEVRDQFIAASLSASQAFQPHGDKWLADLSLLAHLRLQAFGVKDVYGGNLCTYSDAERFYSYRRDGVTGRQASLIWLADR</sequence>
<dbReference type="Proteomes" id="UP000011134">
    <property type="component" value="Unassembled WGS sequence"/>
</dbReference>
<evidence type="ECO:0000313" key="12">
    <source>
        <dbReference type="Proteomes" id="UP000011134"/>
    </source>
</evidence>
<keyword evidence="6" id="KW-0862">Zinc</keyword>
<keyword evidence="5" id="KW-0378">Hydrolase</keyword>
<dbReference type="InterPro" id="IPR038371">
    <property type="entry name" value="Cu_polyphenol_OxRdtase_sf"/>
</dbReference>
<comment type="catalytic activity">
    <reaction evidence="7">
        <text>adenosine + H2O + H(+) = inosine + NH4(+)</text>
        <dbReference type="Rhea" id="RHEA:24408"/>
        <dbReference type="ChEBI" id="CHEBI:15377"/>
        <dbReference type="ChEBI" id="CHEBI:15378"/>
        <dbReference type="ChEBI" id="CHEBI:16335"/>
        <dbReference type="ChEBI" id="CHEBI:17596"/>
        <dbReference type="ChEBI" id="CHEBI:28938"/>
        <dbReference type="EC" id="3.5.4.4"/>
    </reaction>
    <physiologicalReaction direction="left-to-right" evidence="7">
        <dbReference type="Rhea" id="RHEA:24409"/>
    </physiologicalReaction>
</comment>
<dbReference type="RefSeq" id="WP_007466430.1">
    <property type="nucleotide sequence ID" value="NZ_AMZO01000019.1"/>
</dbReference>
<evidence type="ECO:0000256" key="9">
    <source>
        <dbReference type="ARBA" id="ARBA00049893"/>
    </source>
</evidence>
<comment type="catalytic activity">
    <reaction evidence="9">
        <text>S-methyl-5'-thioadenosine + phosphate = 5-(methylsulfanyl)-alpha-D-ribose 1-phosphate + adenine</text>
        <dbReference type="Rhea" id="RHEA:11852"/>
        <dbReference type="ChEBI" id="CHEBI:16708"/>
        <dbReference type="ChEBI" id="CHEBI:17509"/>
        <dbReference type="ChEBI" id="CHEBI:43474"/>
        <dbReference type="ChEBI" id="CHEBI:58533"/>
        <dbReference type="EC" id="2.4.2.28"/>
    </reaction>
    <physiologicalReaction direction="left-to-right" evidence="9">
        <dbReference type="Rhea" id="RHEA:11853"/>
    </physiologicalReaction>
</comment>
<name>L8J964_9GAMM</name>
<evidence type="ECO:0000256" key="6">
    <source>
        <dbReference type="ARBA" id="ARBA00022833"/>
    </source>
</evidence>
<dbReference type="AlphaFoldDB" id="L8J964"/>
<dbReference type="GO" id="GO:0016787">
    <property type="term" value="F:hydrolase activity"/>
    <property type="evidence" value="ECO:0007669"/>
    <property type="project" value="UniProtKB-KW"/>
</dbReference>
<evidence type="ECO:0000313" key="11">
    <source>
        <dbReference type="EMBL" id="ELR65415.1"/>
    </source>
</evidence>
<dbReference type="PANTHER" id="PTHR30616">
    <property type="entry name" value="UNCHARACTERIZED PROTEIN YFIH"/>
    <property type="match status" value="1"/>
</dbReference>
<proteinExistence type="inferred from homology"/>
<comment type="catalytic activity">
    <reaction evidence="1">
        <text>inosine + phosphate = alpha-D-ribose 1-phosphate + hypoxanthine</text>
        <dbReference type="Rhea" id="RHEA:27646"/>
        <dbReference type="ChEBI" id="CHEBI:17368"/>
        <dbReference type="ChEBI" id="CHEBI:17596"/>
        <dbReference type="ChEBI" id="CHEBI:43474"/>
        <dbReference type="ChEBI" id="CHEBI:57720"/>
        <dbReference type="EC" id="2.4.2.1"/>
    </reaction>
    <physiologicalReaction direction="left-to-right" evidence="1">
        <dbReference type="Rhea" id="RHEA:27647"/>
    </physiologicalReaction>
</comment>
<keyword evidence="12" id="KW-1185">Reference proteome</keyword>
<comment type="catalytic activity">
    <reaction evidence="8">
        <text>adenosine + phosphate = alpha-D-ribose 1-phosphate + adenine</text>
        <dbReference type="Rhea" id="RHEA:27642"/>
        <dbReference type="ChEBI" id="CHEBI:16335"/>
        <dbReference type="ChEBI" id="CHEBI:16708"/>
        <dbReference type="ChEBI" id="CHEBI:43474"/>
        <dbReference type="ChEBI" id="CHEBI:57720"/>
        <dbReference type="EC" id="2.4.2.1"/>
    </reaction>
    <physiologicalReaction direction="left-to-right" evidence="8">
        <dbReference type="Rhea" id="RHEA:27643"/>
    </physiologicalReaction>
</comment>
<dbReference type="Gene3D" id="3.60.140.10">
    <property type="entry name" value="CNF1/YfiH-like putative cysteine hydrolases"/>
    <property type="match status" value="1"/>
</dbReference>
<accession>L8J964</accession>
<organism evidence="11 12">
    <name type="scientific">Photobacterium marinum</name>
    <dbReference type="NCBI Taxonomy" id="1056511"/>
    <lineage>
        <taxon>Bacteria</taxon>
        <taxon>Pseudomonadati</taxon>
        <taxon>Pseudomonadota</taxon>
        <taxon>Gammaproteobacteria</taxon>
        <taxon>Vibrionales</taxon>
        <taxon>Vibrionaceae</taxon>
        <taxon>Photobacterium</taxon>
    </lineage>
</organism>
<dbReference type="EMBL" id="AMZO01000019">
    <property type="protein sequence ID" value="ELR65415.1"/>
    <property type="molecule type" value="Genomic_DNA"/>
</dbReference>